<protein>
    <recommendedName>
        <fullName evidence="4">Aminotransferase yhxA</fullName>
    </recommendedName>
</protein>
<gene>
    <name evidence="2" type="ORF">EK386_00200</name>
</gene>
<evidence type="ECO:0000313" key="2">
    <source>
        <dbReference type="EMBL" id="RUL56879.1"/>
    </source>
</evidence>
<accession>A0A3S0P6C4</accession>
<dbReference type="AlphaFoldDB" id="A0A3S0P6C4"/>
<keyword evidence="1" id="KW-0732">Signal</keyword>
<reference evidence="2 3" key="1">
    <citation type="submission" date="2018-12" db="EMBL/GenBank/DDBJ databases">
        <title>Lysinibacillus antri sp. nov., isolated from a cave soil.</title>
        <authorList>
            <person name="Narsing Rao M.P."/>
            <person name="Zhang H."/>
            <person name="Dong Z.-Y."/>
            <person name="Niu X.-K."/>
            <person name="Zhang K."/>
            <person name="Fang B.-Z."/>
            <person name="Kang Y.-Q."/>
            <person name="Xiao M."/>
            <person name="Li W.-J."/>
        </authorList>
    </citation>
    <scope>NUCLEOTIDE SEQUENCE [LARGE SCALE GENOMIC DNA]</scope>
    <source>
        <strain evidence="2 3">SYSU K30002</strain>
    </source>
</reference>
<dbReference type="PROSITE" id="PS51257">
    <property type="entry name" value="PROKAR_LIPOPROTEIN"/>
    <property type="match status" value="1"/>
</dbReference>
<dbReference type="Proteomes" id="UP000287910">
    <property type="component" value="Unassembled WGS sequence"/>
</dbReference>
<dbReference type="RefSeq" id="WP_126656995.1">
    <property type="nucleotide sequence ID" value="NZ_RYYR01000001.1"/>
</dbReference>
<keyword evidence="3" id="KW-1185">Reference proteome</keyword>
<evidence type="ECO:0000256" key="1">
    <source>
        <dbReference type="SAM" id="SignalP"/>
    </source>
</evidence>
<evidence type="ECO:0000313" key="3">
    <source>
        <dbReference type="Proteomes" id="UP000287910"/>
    </source>
</evidence>
<proteinExistence type="predicted"/>
<feature type="chain" id="PRO_5038399394" description="Aminotransferase yhxA" evidence="1">
    <location>
        <begin position="23"/>
        <end position="102"/>
    </location>
</feature>
<name>A0A3S0P6C4_9BACI</name>
<comment type="caution">
    <text evidence="2">The sequence shown here is derived from an EMBL/GenBank/DDBJ whole genome shotgun (WGS) entry which is preliminary data.</text>
</comment>
<feature type="signal peptide" evidence="1">
    <location>
        <begin position="1"/>
        <end position="22"/>
    </location>
</feature>
<evidence type="ECO:0008006" key="4">
    <source>
        <dbReference type="Google" id="ProtNLM"/>
    </source>
</evidence>
<sequence length="102" mass="10936">MLKKTKKMMMGVVSATLVTSLAGCGSDRPAKPTGYDCDDWEWDSDAGTYYCDDDDSTHSGGYYHGGTMYKSKKALQSSSAYQTYYSNYKSGIGSGTKGGFGG</sequence>
<dbReference type="EMBL" id="RYYR01000001">
    <property type="protein sequence ID" value="RUL56879.1"/>
    <property type="molecule type" value="Genomic_DNA"/>
</dbReference>
<organism evidence="2 3">
    <name type="scientific">Lysinibacillus antri</name>
    <dbReference type="NCBI Taxonomy" id="2498145"/>
    <lineage>
        <taxon>Bacteria</taxon>
        <taxon>Bacillati</taxon>
        <taxon>Bacillota</taxon>
        <taxon>Bacilli</taxon>
        <taxon>Bacillales</taxon>
        <taxon>Bacillaceae</taxon>
        <taxon>Lysinibacillus</taxon>
    </lineage>
</organism>